<organism evidence="3 4">
    <name type="scientific">Candidatus Criblamydia sequanensis CRIB-18</name>
    <dbReference type="NCBI Taxonomy" id="1437425"/>
    <lineage>
        <taxon>Bacteria</taxon>
        <taxon>Pseudomonadati</taxon>
        <taxon>Chlamydiota</taxon>
        <taxon>Chlamydiia</taxon>
        <taxon>Parachlamydiales</taxon>
        <taxon>Candidatus Criblamydiaceae</taxon>
        <taxon>Candidatus Criblamydia</taxon>
    </lineage>
</organism>
<feature type="compositionally biased region" description="Basic and acidic residues" evidence="2">
    <location>
        <begin position="72"/>
        <end position="84"/>
    </location>
</feature>
<accession>A0A090D0E6</accession>
<evidence type="ECO:0000313" key="4">
    <source>
        <dbReference type="Proteomes" id="UP000031552"/>
    </source>
</evidence>
<dbReference type="AlphaFoldDB" id="A0A090D0E6"/>
<feature type="coiled-coil region" evidence="1">
    <location>
        <begin position="470"/>
        <end position="548"/>
    </location>
</feature>
<protein>
    <submittedName>
        <fullName evidence="3">Uncharacterized protein</fullName>
    </submittedName>
</protein>
<keyword evidence="4" id="KW-1185">Reference proteome</keyword>
<dbReference type="OrthoDB" id="9967642at2"/>
<feature type="compositionally biased region" description="Polar residues" evidence="2">
    <location>
        <begin position="20"/>
        <end position="30"/>
    </location>
</feature>
<reference evidence="3" key="2">
    <citation type="submission" date="2014-09" db="EMBL/GenBank/DDBJ databases">
        <title>Criblamydia sequanensis harbors a mega-plasmid encoding arsenite resistance.</title>
        <authorList>
            <person name="Bertelli C."/>
            <person name="Goesmann A."/>
            <person name="Greub G."/>
        </authorList>
    </citation>
    <scope>NUCLEOTIDE SEQUENCE [LARGE SCALE GENOMIC DNA]</scope>
    <source>
        <strain evidence="3">CRIB-18</strain>
    </source>
</reference>
<dbReference type="RefSeq" id="WP_041016804.1">
    <property type="nucleotide sequence ID" value="NZ_CCEJ010000003.1"/>
</dbReference>
<name>A0A090D0E6_9BACT</name>
<evidence type="ECO:0000313" key="3">
    <source>
        <dbReference type="EMBL" id="CDR33285.1"/>
    </source>
</evidence>
<proteinExistence type="predicted"/>
<sequence length="648" mass="73408">MTVYNPTQVPFIPGGEEQNSHNPPVNTLQSKMRRKLKRGESARNCSRFRKKNESDETCETIASSITPILKQEPQEAPKTDPKRFKESLNRVLSKGVLPIAQVAERQEVKEPGPERAKSLPLGSRGRPLVTLDDIEKFRNRKSTLLPSFNATGKKDEDLATVSFEDNSALKKGEKMMTSTFDVAKALQAQYSAFNPSAEIVGEVDQKAQELKEPNFEEIKLAEFKKIINFFETHREQLFPSSLTETETYKDFADMAMTEEPKRALPLKAKVRSIIESDPEALQQLEKVTTICHLKMFKAQKEQRELNEKEISDITQALSELDAYYGIAESEEDKAFREKTSFLANNVPYFIQLSKQFVTSLDTFQYQKDLEEFEEGFRAAFQANIANLFNEKAANSKGKAAALAAKALPDMKNLTLEQCYDQTQLYLLGITLRVEEEREEFNEQEISAFKEAFEALIAKVESLVKMDELNAARLSADASLAETEKAQAEKREKHTKKLAALAEEVETKSKELSAFNSRTAECREKDAELKEAIENLEAAKKEAFTLAESTLKNKGDKVNDKGASMKETLDKTIESQKEAQSNYEGFIKENFTPKSFELGKGSQEALDSLKVLNENLEGLMSFYFSFADHMEFRIKHEKKSSGIWSYLGW</sequence>
<evidence type="ECO:0000256" key="2">
    <source>
        <dbReference type="SAM" id="MobiDB-lite"/>
    </source>
</evidence>
<comment type="caution">
    <text evidence="3">The sequence shown here is derived from an EMBL/GenBank/DDBJ whole genome shotgun (WGS) entry which is preliminary data.</text>
</comment>
<evidence type="ECO:0000256" key="1">
    <source>
        <dbReference type="SAM" id="Coils"/>
    </source>
</evidence>
<feature type="region of interest" description="Disordered" evidence="2">
    <location>
        <begin position="1"/>
        <end position="53"/>
    </location>
</feature>
<dbReference type="EMBL" id="CCEJ010000003">
    <property type="protein sequence ID" value="CDR33285.1"/>
    <property type="molecule type" value="Genomic_DNA"/>
</dbReference>
<keyword evidence="1" id="KW-0175">Coiled coil</keyword>
<reference evidence="3" key="1">
    <citation type="submission" date="2013-12" db="EMBL/GenBank/DDBJ databases">
        <authorList>
            <person name="Linke B."/>
        </authorList>
    </citation>
    <scope>NUCLEOTIDE SEQUENCE [LARGE SCALE GENOMIC DNA]</scope>
    <source>
        <strain evidence="3">CRIB-18</strain>
    </source>
</reference>
<gene>
    <name evidence="3" type="ORF">CSEC_0448</name>
</gene>
<feature type="region of interest" description="Disordered" evidence="2">
    <location>
        <begin position="65"/>
        <end position="84"/>
    </location>
</feature>
<dbReference type="STRING" id="1437425.CSEC_0448"/>
<dbReference type="Proteomes" id="UP000031552">
    <property type="component" value="Unassembled WGS sequence"/>
</dbReference>